<dbReference type="GeneID" id="54402919"/>
<protein>
    <submittedName>
        <fullName evidence="2">Uncharacterized protein</fullName>
    </submittedName>
</protein>
<organism evidence="2 3">
    <name type="scientific">Dothidotthia symphoricarpi CBS 119687</name>
    <dbReference type="NCBI Taxonomy" id="1392245"/>
    <lineage>
        <taxon>Eukaryota</taxon>
        <taxon>Fungi</taxon>
        <taxon>Dikarya</taxon>
        <taxon>Ascomycota</taxon>
        <taxon>Pezizomycotina</taxon>
        <taxon>Dothideomycetes</taxon>
        <taxon>Pleosporomycetidae</taxon>
        <taxon>Pleosporales</taxon>
        <taxon>Dothidotthiaceae</taxon>
        <taxon>Dothidotthia</taxon>
    </lineage>
</organism>
<evidence type="ECO:0000313" key="3">
    <source>
        <dbReference type="Proteomes" id="UP000799771"/>
    </source>
</evidence>
<feature type="region of interest" description="Disordered" evidence="1">
    <location>
        <begin position="1"/>
        <end position="39"/>
    </location>
</feature>
<dbReference type="RefSeq" id="XP_033526040.1">
    <property type="nucleotide sequence ID" value="XM_033662487.1"/>
</dbReference>
<gene>
    <name evidence="2" type="ORF">P153DRAFT_200427</name>
</gene>
<keyword evidence="3" id="KW-1185">Reference proteome</keyword>
<proteinExistence type="predicted"/>
<dbReference type="EMBL" id="ML977502">
    <property type="protein sequence ID" value="KAF2131653.1"/>
    <property type="molecule type" value="Genomic_DNA"/>
</dbReference>
<dbReference type="AlphaFoldDB" id="A0A6A6AK94"/>
<evidence type="ECO:0000313" key="2">
    <source>
        <dbReference type="EMBL" id="KAF2131653.1"/>
    </source>
</evidence>
<name>A0A6A6AK94_9PLEO</name>
<dbReference type="Proteomes" id="UP000799771">
    <property type="component" value="Unassembled WGS sequence"/>
</dbReference>
<reference evidence="2" key="1">
    <citation type="journal article" date="2020" name="Stud. Mycol.">
        <title>101 Dothideomycetes genomes: a test case for predicting lifestyles and emergence of pathogens.</title>
        <authorList>
            <person name="Haridas S."/>
            <person name="Albert R."/>
            <person name="Binder M."/>
            <person name="Bloem J."/>
            <person name="Labutti K."/>
            <person name="Salamov A."/>
            <person name="Andreopoulos B."/>
            <person name="Baker S."/>
            <person name="Barry K."/>
            <person name="Bills G."/>
            <person name="Bluhm B."/>
            <person name="Cannon C."/>
            <person name="Castanera R."/>
            <person name="Culley D."/>
            <person name="Daum C."/>
            <person name="Ezra D."/>
            <person name="Gonzalez J."/>
            <person name="Henrissat B."/>
            <person name="Kuo A."/>
            <person name="Liang C."/>
            <person name="Lipzen A."/>
            <person name="Lutzoni F."/>
            <person name="Magnuson J."/>
            <person name="Mondo S."/>
            <person name="Nolan M."/>
            <person name="Ohm R."/>
            <person name="Pangilinan J."/>
            <person name="Park H.-J."/>
            <person name="Ramirez L."/>
            <person name="Alfaro M."/>
            <person name="Sun H."/>
            <person name="Tritt A."/>
            <person name="Yoshinaga Y."/>
            <person name="Zwiers L.-H."/>
            <person name="Turgeon B."/>
            <person name="Goodwin S."/>
            <person name="Spatafora J."/>
            <person name="Crous P."/>
            <person name="Grigoriev I."/>
        </authorList>
    </citation>
    <scope>NUCLEOTIDE SEQUENCE</scope>
    <source>
        <strain evidence="2">CBS 119687</strain>
    </source>
</reference>
<accession>A0A6A6AK94</accession>
<evidence type="ECO:0000256" key="1">
    <source>
        <dbReference type="SAM" id="MobiDB-lite"/>
    </source>
</evidence>
<sequence length="257" mass="28653">MYWPSHPRLPNEIETPTGPQQQGSPSFPAPSTPQVGTNQADRLRLPLWTRLAVTGMEPSSTLIPRRRFLCYAPTDLSVLAIAPQHTCSSVTRSIAHWPCVWANFPATIDAFDCLFPIRATYLLNVQHGALPLVNTFPKLGHPSHPPAQRFAEGERDGIIVILRRALSSSDLWIYQSTRPTHETESTDQALLISEHNGSHDHTSRNSAEAEHICFQKHSWASSKVLAPRTHSCGYLYPIENLSASDMQDHPICVRLSL</sequence>